<protein>
    <recommendedName>
        <fullName evidence="6">Glycoside hydrolase family 5 domain-containing protein</fullName>
    </recommendedName>
</protein>
<gene>
    <name evidence="7" type="ORF">B4U79_16389</name>
</gene>
<dbReference type="PANTHER" id="PTHR31297">
    <property type="entry name" value="GLUCAN ENDO-1,6-BETA-GLUCOSIDASE B"/>
    <property type="match status" value="1"/>
</dbReference>
<dbReference type="Gene3D" id="3.20.20.80">
    <property type="entry name" value="Glycosidases"/>
    <property type="match status" value="1"/>
</dbReference>
<keyword evidence="5" id="KW-0624">Polysaccharide degradation</keyword>
<dbReference type="SUPFAM" id="SSF51445">
    <property type="entry name" value="(Trans)glycosidases"/>
    <property type="match status" value="1"/>
</dbReference>
<dbReference type="GO" id="GO:0008422">
    <property type="term" value="F:beta-glucosidase activity"/>
    <property type="evidence" value="ECO:0007669"/>
    <property type="project" value="TreeGrafter"/>
</dbReference>
<evidence type="ECO:0000256" key="1">
    <source>
        <dbReference type="ARBA" id="ARBA00005641"/>
    </source>
</evidence>
<reference evidence="7 8" key="1">
    <citation type="journal article" date="2018" name="Gigascience">
        <title>Genomes of trombidid mites reveal novel predicted allergens and laterally-transferred genes associated with secondary metabolism.</title>
        <authorList>
            <person name="Dong X."/>
            <person name="Chaisiri K."/>
            <person name="Xia D."/>
            <person name="Armstrong S.D."/>
            <person name="Fang Y."/>
            <person name="Donnelly M.J."/>
            <person name="Kadowaki T."/>
            <person name="McGarry J.W."/>
            <person name="Darby A.C."/>
            <person name="Makepeace B.L."/>
        </authorList>
    </citation>
    <scope>NUCLEOTIDE SEQUENCE [LARGE SCALE GENOMIC DNA]</scope>
    <source>
        <strain evidence="7">UoL-WK</strain>
    </source>
</reference>
<dbReference type="InterPro" id="IPR017853">
    <property type="entry name" value="GH"/>
</dbReference>
<name>A0A443QNV1_9ACAR</name>
<evidence type="ECO:0000313" key="8">
    <source>
        <dbReference type="Proteomes" id="UP000285301"/>
    </source>
</evidence>
<dbReference type="InterPro" id="IPR001547">
    <property type="entry name" value="Glyco_hydro_5"/>
</dbReference>
<proteinExistence type="inferred from homology"/>
<dbReference type="OrthoDB" id="408512at2759"/>
<keyword evidence="3" id="KW-0119">Carbohydrate metabolism</keyword>
<dbReference type="AlphaFoldDB" id="A0A443QNV1"/>
<dbReference type="Pfam" id="PF00150">
    <property type="entry name" value="Cellulase"/>
    <property type="match status" value="1"/>
</dbReference>
<dbReference type="STRING" id="1965070.A0A443QNV1"/>
<dbReference type="InterPro" id="IPR050386">
    <property type="entry name" value="Glycosyl_hydrolase_5"/>
</dbReference>
<dbReference type="EMBL" id="NCKU01005341">
    <property type="protein sequence ID" value="RWS04677.1"/>
    <property type="molecule type" value="Genomic_DNA"/>
</dbReference>
<comment type="caution">
    <text evidence="7">The sequence shown here is derived from an EMBL/GenBank/DDBJ whole genome shotgun (WGS) entry which is preliminary data.</text>
</comment>
<sequence length="690" mass="80359">VPAMRSTVEYIGEKYPLLYDTSTTDFTHLISEENIGKAIEYLQKMDKEKFSLEKFVENVTKSAVFLAVPPRSDSERSLVSSFFKFDVTICICSFKRTHNLREILEKLWYRQDYNGSYQIIVWNNNESRTKIVAEICSHFIARNTNRRSLELISSSENHFCTIRFAMPSLMKSDYLLICDDDIIPGSNFISFFSEARNKYPNDVCCLRGHKFLPHKLDLNNPHAFWQEYEYLRFVDDHEPEQFIHFVHADACIIPKAALHEIASVEMPDSQFALVDDYWMSYILNHKFGRNLRKLCIDAKMPAVNRTSDSDKEGLALYTFNEVEDAKVRLYVLHMLQGWPSWELEMSFEKFCSDEEKLKIRNQKQSFWSQKHLGFNINSFLRETKIKQLVEIGATCVRIGAVGVGEDVGFEFSDFLSNAQSAIRRLLSKLKFLESQGINVVITLTRNLASPHLWSFIAEHCSTMKNVVGYDIINEPYTKEESEEVAFLLDQVDHTSVSQIVEKYSEMIKAIRKVDTLTPIIVETTFWAHCNALKFFPVEDLLKIEKNLIVSCHFYEPFFLTSRRRNAGRFKFPGEVYVYENSGWDAIYWDETKIMEKINEIKRWSDEKQVKVFVGEIGISRDVSGADKYLAAVIDSCCKCDLTTMIYSFGEECWDNMNYELGTEQSVNYNLKWSENPLMIEIMQGMSKYRF</sequence>
<keyword evidence="4" id="KW-0326">Glycosidase</keyword>
<comment type="similarity">
    <text evidence="1">Belongs to the glycosyl hydrolase 5 (cellulase A) family.</text>
</comment>
<dbReference type="GO" id="GO:0009986">
    <property type="term" value="C:cell surface"/>
    <property type="evidence" value="ECO:0007669"/>
    <property type="project" value="TreeGrafter"/>
</dbReference>
<dbReference type="GO" id="GO:0009251">
    <property type="term" value="P:glucan catabolic process"/>
    <property type="evidence" value="ECO:0007669"/>
    <property type="project" value="TreeGrafter"/>
</dbReference>
<dbReference type="Gene3D" id="3.90.550.10">
    <property type="entry name" value="Spore Coat Polysaccharide Biosynthesis Protein SpsA, Chain A"/>
    <property type="match status" value="1"/>
</dbReference>
<dbReference type="Proteomes" id="UP000285301">
    <property type="component" value="Unassembled WGS sequence"/>
</dbReference>
<dbReference type="SUPFAM" id="SSF53448">
    <property type="entry name" value="Nucleotide-diphospho-sugar transferases"/>
    <property type="match status" value="1"/>
</dbReference>
<evidence type="ECO:0000259" key="6">
    <source>
        <dbReference type="Pfam" id="PF00150"/>
    </source>
</evidence>
<evidence type="ECO:0000256" key="4">
    <source>
        <dbReference type="ARBA" id="ARBA00023295"/>
    </source>
</evidence>
<dbReference type="InterPro" id="IPR029044">
    <property type="entry name" value="Nucleotide-diphossugar_trans"/>
</dbReference>
<keyword evidence="2" id="KW-0378">Hydrolase</keyword>
<organism evidence="7 8">
    <name type="scientific">Dinothrombium tinctorium</name>
    <dbReference type="NCBI Taxonomy" id="1965070"/>
    <lineage>
        <taxon>Eukaryota</taxon>
        <taxon>Metazoa</taxon>
        <taxon>Ecdysozoa</taxon>
        <taxon>Arthropoda</taxon>
        <taxon>Chelicerata</taxon>
        <taxon>Arachnida</taxon>
        <taxon>Acari</taxon>
        <taxon>Acariformes</taxon>
        <taxon>Trombidiformes</taxon>
        <taxon>Prostigmata</taxon>
        <taxon>Anystina</taxon>
        <taxon>Parasitengona</taxon>
        <taxon>Trombidioidea</taxon>
        <taxon>Trombidiidae</taxon>
        <taxon>Dinothrombium</taxon>
    </lineage>
</organism>
<dbReference type="PANTHER" id="PTHR31297:SF41">
    <property type="entry name" value="ENDOGLUCANASE, PUTATIVE (AFU_ORTHOLOGUE AFUA_5G01830)-RELATED"/>
    <property type="match status" value="1"/>
</dbReference>
<keyword evidence="8" id="KW-1185">Reference proteome</keyword>
<feature type="non-terminal residue" evidence="7">
    <location>
        <position position="1"/>
    </location>
</feature>
<accession>A0A443QNV1</accession>
<evidence type="ECO:0000256" key="3">
    <source>
        <dbReference type="ARBA" id="ARBA00023277"/>
    </source>
</evidence>
<feature type="domain" description="Glycoside hydrolase family 5" evidence="6">
    <location>
        <begin position="452"/>
        <end position="634"/>
    </location>
</feature>
<evidence type="ECO:0000256" key="5">
    <source>
        <dbReference type="ARBA" id="ARBA00023326"/>
    </source>
</evidence>
<dbReference type="GO" id="GO:0005576">
    <property type="term" value="C:extracellular region"/>
    <property type="evidence" value="ECO:0007669"/>
    <property type="project" value="TreeGrafter"/>
</dbReference>
<evidence type="ECO:0000313" key="7">
    <source>
        <dbReference type="EMBL" id="RWS04677.1"/>
    </source>
</evidence>
<evidence type="ECO:0000256" key="2">
    <source>
        <dbReference type="ARBA" id="ARBA00022801"/>
    </source>
</evidence>